<evidence type="ECO:0000313" key="1">
    <source>
        <dbReference type="EMBL" id="AAG38038.1"/>
    </source>
</evidence>
<proteinExistence type="predicted"/>
<name>Q9EZG6_STREE</name>
<organism evidence="1">
    <name type="scientific">Streptococcus pneumoniae</name>
    <dbReference type="NCBI Taxonomy" id="1313"/>
    <lineage>
        <taxon>Bacteria</taxon>
        <taxon>Bacillati</taxon>
        <taxon>Bacillota</taxon>
        <taxon>Bacilli</taxon>
        <taxon>Lactobacillales</taxon>
        <taxon>Streptococcaceae</taxon>
        <taxon>Streptococcus</taxon>
    </lineage>
</organism>
<dbReference type="AlphaFoldDB" id="Q9EZG6"/>
<dbReference type="EMBL" id="AF295925">
    <property type="protein sequence ID" value="AAG38038.1"/>
    <property type="molecule type" value="Genomic_DNA"/>
</dbReference>
<sequence length="65" mass="7194">MDDTHFKVLGGLWSQGTHSAIVLATKLIVVGLQEGIDCGWCLSQCVDATLQPTLRWWTRCSECQS</sequence>
<accession>Q9EZG6</accession>
<protein>
    <submittedName>
        <fullName evidence="1">Orf22</fullName>
    </submittedName>
</protein>
<reference evidence="1" key="1">
    <citation type="journal article" date="1997" name="Adv. Exp. Med. Biol.">
        <title>TN5252: a model for complex streptococcal conjugative transposons.</title>
        <authorList>
            <person name="Alarcon-Chaidez F."/>
            <person name="Sampath J."/>
            <person name="Srinivas P."/>
            <person name="Vijayakumar M.N."/>
        </authorList>
    </citation>
    <scope>NUCLEOTIDE SEQUENCE</scope>
</reference>
<reference evidence="1" key="2">
    <citation type="submission" date="2000-08" db="EMBL/GenBank/DDBJ databases">
        <authorList>
            <person name="Vijayakumar M.N.N."/>
            <person name="Alarcon-Chaidez F."/>
        </authorList>
    </citation>
    <scope>NUCLEOTIDE SEQUENCE</scope>
</reference>